<dbReference type="GO" id="GO:0008168">
    <property type="term" value="F:methyltransferase activity"/>
    <property type="evidence" value="ECO:0007669"/>
    <property type="project" value="UniProtKB-KW"/>
</dbReference>
<protein>
    <submittedName>
        <fullName evidence="2">Methyltransferase</fullName>
    </submittedName>
</protein>
<keyword evidence="2" id="KW-0489">Methyltransferase</keyword>
<dbReference type="SUPFAM" id="SSF53335">
    <property type="entry name" value="S-adenosyl-L-methionine-dependent methyltransferases"/>
    <property type="match status" value="1"/>
</dbReference>
<keyword evidence="2" id="KW-0808">Transferase</keyword>
<gene>
    <name evidence="2" type="ORF">GCM10010507_34020</name>
</gene>
<dbReference type="Gene3D" id="3.40.50.150">
    <property type="entry name" value="Vaccinia Virus protein VP39"/>
    <property type="match status" value="1"/>
</dbReference>
<dbReference type="EMBL" id="BMVB01000010">
    <property type="protein sequence ID" value="GHC54926.1"/>
    <property type="molecule type" value="Genomic_DNA"/>
</dbReference>
<evidence type="ECO:0000313" key="2">
    <source>
        <dbReference type="EMBL" id="GHC54926.1"/>
    </source>
</evidence>
<sequence>MSVSERYRNAWEGFWGATSAAPGEAIWDSDPVLTDDPCLELLAQHADATLPVVDVGCGNGTRTRWLAGRFPRAVGVDLSRAAVDLARRADPKGLAVYEQLDVVDAAAVSGLRARLGGDSNVHMRGVLHQCDPQDRALVAAAVARTAGARGRALVVELTRAAGAYLHHLTRPPAGPPPKLRRVLEHDLRPADAPDGEAARLLRATGLQILAEGETALVMTEHRADGTRIDLPGHWFLAGRA</sequence>
<dbReference type="Pfam" id="PF13649">
    <property type="entry name" value="Methyltransf_25"/>
    <property type="match status" value="1"/>
</dbReference>
<dbReference type="InterPro" id="IPR029063">
    <property type="entry name" value="SAM-dependent_MTases_sf"/>
</dbReference>
<dbReference type="RefSeq" id="WP_190110646.1">
    <property type="nucleotide sequence ID" value="NZ_BMVB01000010.1"/>
</dbReference>
<comment type="caution">
    <text evidence="2">The sequence shown here is derived from an EMBL/GenBank/DDBJ whole genome shotgun (WGS) entry which is preliminary data.</text>
</comment>
<evidence type="ECO:0000313" key="3">
    <source>
        <dbReference type="Proteomes" id="UP000646244"/>
    </source>
</evidence>
<feature type="domain" description="Methyltransferase" evidence="1">
    <location>
        <begin position="52"/>
        <end position="144"/>
    </location>
</feature>
<dbReference type="GO" id="GO:0032259">
    <property type="term" value="P:methylation"/>
    <property type="evidence" value="ECO:0007669"/>
    <property type="project" value="UniProtKB-KW"/>
</dbReference>
<reference evidence="2" key="1">
    <citation type="journal article" date="2014" name="Int. J. Syst. Evol. Microbiol.">
        <title>Complete genome sequence of Corynebacterium casei LMG S-19264T (=DSM 44701T), isolated from a smear-ripened cheese.</title>
        <authorList>
            <consortium name="US DOE Joint Genome Institute (JGI-PGF)"/>
            <person name="Walter F."/>
            <person name="Albersmeier A."/>
            <person name="Kalinowski J."/>
            <person name="Ruckert C."/>
        </authorList>
    </citation>
    <scope>NUCLEOTIDE SEQUENCE</scope>
    <source>
        <strain evidence="2">JCM 4633</strain>
    </source>
</reference>
<accession>A0A918TLR1</accession>
<dbReference type="AlphaFoldDB" id="A0A918TLR1"/>
<reference evidence="2" key="2">
    <citation type="submission" date="2020-09" db="EMBL/GenBank/DDBJ databases">
        <authorList>
            <person name="Sun Q."/>
            <person name="Ohkuma M."/>
        </authorList>
    </citation>
    <scope>NUCLEOTIDE SEQUENCE</scope>
    <source>
        <strain evidence="2">JCM 4633</strain>
    </source>
</reference>
<evidence type="ECO:0000259" key="1">
    <source>
        <dbReference type="Pfam" id="PF13649"/>
    </source>
</evidence>
<organism evidence="2 3">
    <name type="scientific">Streptomyces cinnamoneus</name>
    <name type="common">Streptoverticillium cinnamoneum</name>
    <dbReference type="NCBI Taxonomy" id="53446"/>
    <lineage>
        <taxon>Bacteria</taxon>
        <taxon>Bacillati</taxon>
        <taxon>Actinomycetota</taxon>
        <taxon>Actinomycetes</taxon>
        <taxon>Kitasatosporales</taxon>
        <taxon>Streptomycetaceae</taxon>
        <taxon>Streptomyces</taxon>
        <taxon>Streptomyces cinnamoneus group</taxon>
    </lineage>
</organism>
<name>A0A918TLR1_STRCJ</name>
<proteinExistence type="predicted"/>
<dbReference type="Proteomes" id="UP000646244">
    <property type="component" value="Unassembled WGS sequence"/>
</dbReference>
<dbReference type="InterPro" id="IPR041698">
    <property type="entry name" value="Methyltransf_25"/>
</dbReference>
<dbReference type="CDD" id="cd02440">
    <property type="entry name" value="AdoMet_MTases"/>
    <property type="match status" value="1"/>
</dbReference>